<dbReference type="RefSeq" id="WP_146646195.1">
    <property type="nucleotide sequence ID" value="NZ_CP012333.1"/>
</dbReference>
<evidence type="ECO:0000313" key="5">
    <source>
        <dbReference type="Proteomes" id="UP000064967"/>
    </source>
</evidence>
<name>A0A0K1PMJ1_9BACT</name>
<dbReference type="SUPFAM" id="SSF56601">
    <property type="entry name" value="beta-lactamase/transpeptidase-like"/>
    <property type="match status" value="1"/>
</dbReference>
<dbReference type="InterPro" id="IPR012338">
    <property type="entry name" value="Beta-lactam/transpept-like"/>
</dbReference>
<protein>
    <submittedName>
        <fullName evidence="4">Beta-lactamase class C and other penicillin binding protein</fullName>
    </submittedName>
</protein>
<evidence type="ECO:0000256" key="1">
    <source>
        <dbReference type="SAM" id="MobiDB-lite"/>
    </source>
</evidence>
<reference evidence="4 5" key="1">
    <citation type="submission" date="2015-08" db="EMBL/GenBank/DDBJ databases">
        <authorList>
            <person name="Babu N.S."/>
            <person name="Beckwith C.J."/>
            <person name="Beseler K.G."/>
            <person name="Brison A."/>
            <person name="Carone J.V."/>
            <person name="Caskin T.P."/>
            <person name="Diamond M."/>
            <person name="Durham M.E."/>
            <person name="Foxe J.M."/>
            <person name="Go M."/>
            <person name="Henderson B.A."/>
            <person name="Jones I.B."/>
            <person name="McGettigan J.A."/>
            <person name="Micheletti S.J."/>
            <person name="Nasrallah M.E."/>
            <person name="Ortiz D."/>
            <person name="Piller C.R."/>
            <person name="Privatt S.R."/>
            <person name="Schneider S.L."/>
            <person name="Sharp S."/>
            <person name="Smith T.C."/>
            <person name="Stanton J.D."/>
            <person name="Ullery H.E."/>
            <person name="Wilson R.J."/>
            <person name="Serrano M.G."/>
            <person name="Buck G."/>
            <person name="Lee V."/>
            <person name="Wang Y."/>
            <person name="Carvalho R."/>
            <person name="Voegtly L."/>
            <person name="Shi R."/>
            <person name="Duckworth R."/>
            <person name="Johnson A."/>
            <person name="Loviza R."/>
            <person name="Walstead R."/>
            <person name="Shah Z."/>
            <person name="Kiflezghi M."/>
            <person name="Wade K."/>
            <person name="Ball S.L."/>
            <person name="Bradley K.W."/>
            <person name="Asai D.J."/>
            <person name="Bowman C.A."/>
            <person name="Russell D.A."/>
            <person name="Pope W.H."/>
            <person name="Jacobs-Sera D."/>
            <person name="Hendrix R.W."/>
            <person name="Hatfull G.F."/>
        </authorList>
    </citation>
    <scope>NUCLEOTIDE SEQUENCE [LARGE SCALE GENOMIC DNA]</scope>
    <source>
        <strain evidence="4 5">DSM 27648</strain>
    </source>
</reference>
<sequence>MKLSRTLAAVPFRAVLLAFLGLSASSVAACQSSEPRAARAPEATSATTTATAPKNEASSPKEDGLAHALDAVVDNAIASQAIVGGVVVVVRDGHVVYHRAAGLADREAARPVQEDTVFRLASMTKPLVSATALALVDEGVLKLDDPVTKYLPTFKPKLANGKQPVITVRQLLTHTSGLDYGMEKATAAPFHRAHASNGIDRPGLSLEENLSRLNQVPLLFEPGTKWNYSMSTDVLGGVVAKASGLSLPEAVQKFVTGPLAMKATGFAPPTPSERLAIPYADGSPRPSRMNDGQVVPFYTSNITFAPSRLFDSRSYPSGGGGMIGTADDYVRFLETVRTGGGTILKPATAKAMIENQVGDVDVTAAGPAYGWSFGFAVQKKQDPSTPSNVGTFYWGGVYGNSFFVDPVAKLTVVVLTNTAVAGMAGPFPDAVKKAVYAAK</sequence>
<dbReference type="PANTHER" id="PTHR43283:SF3">
    <property type="entry name" value="BETA-LACTAMASE FAMILY PROTEIN (AFU_ORTHOLOGUE AFUA_5G07500)"/>
    <property type="match status" value="1"/>
</dbReference>
<dbReference type="Proteomes" id="UP000064967">
    <property type="component" value="Chromosome"/>
</dbReference>
<dbReference type="Gene3D" id="3.40.710.10">
    <property type="entry name" value="DD-peptidase/beta-lactamase superfamily"/>
    <property type="match status" value="1"/>
</dbReference>
<evidence type="ECO:0000313" key="4">
    <source>
        <dbReference type="EMBL" id="AKU94631.1"/>
    </source>
</evidence>
<feature type="signal peptide" evidence="2">
    <location>
        <begin position="1"/>
        <end position="28"/>
    </location>
</feature>
<feature type="region of interest" description="Disordered" evidence="1">
    <location>
        <begin position="34"/>
        <end position="63"/>
    </location>
</feature>
<feature type="compositionally biased region" description="Low complexity" evidence="1">
    <location>
        <begin position="34"/>
        <end position="53"/>
    </location>
</feature>
<dbReference type="PATRIC" id="fig|1391654.3.peg.1311"/>
<dbReference type="PANTHER" id="PTHR43283">
    <property type="entry name" value="BETA-LACTAMASE-RELATED"/>
    <property type="match status" value="1"/>
</dbReference>
<accession>A0A0K1PMJ1</accession>
<dbReference type="STRING" id="1391654.AKJ09_01295"/>
<dbReference type="KEGG" id="llu:AKJ09_01295"/>
<dbReference type="InterPro" id="IPR050789">
    <property type="entry name" value="Diverse_Enzym_Activities"/>
</dbReference>
<dbReference type="EMBL" id="CP012333">
    <property type="protein sequence ID" value="AKU94631.1"/>
    <property type="molecule type" value="Genomic_DNA"/>
</dbReference>
<keyword evidence="2" id="KW-0732">Signal</keyword>
<dbReference type="AlphaFoldDB" id="A0A0K1PMJ1"/>
<evidence type="ECO:0000256" key="2">
    <source>
        <dbReference type="SAM" id="SignalP"/>
    </source>
</evidence>
<evidence type="ECO:0000259" key="3">
    <source>
        <dbReference type="Pfam" id="PF00144"/>
    </source>
</evidence>
<dbReference type="InterPro" id="IPR001466">
    <property type="entry name" value="Beta-lactam-related"/>
</dbReference>
<proteinExistence type="predicted"/>
<gene>
    <name evidence="4" type="ORF">AKJ09_01295</name>
</gene>
<feature type="chain" id="PRO_5005466005" evidence="2">
    <location>
        <begin position="29"/>
        <end position="439"/>
    </location>
</feature>
<dbReference type="PROSITE" id="PS51257">
    <property type="entry name" value="PROKAR_LIPOPROTEIN"/>
    <property type="match status" value="1"/>
</dbReference>
<keyword evidence="5" id="KW-1185">Reference proteome</keyword>
<organism evidence="4 5">
    <name type="scientific">Labilithrix luteola</name>
    <dbReference type="NCBI Taxonomy" id="1391654"/>
    <lineage>
        <taxon>Bacteria</taxon>
        <taxon>Pseudomonadati</taxon>
        <taxon>Myxococcota</taxon>
        <taxon>Polyangia</taxon>
        <taxon>Polyangiales</taxon>
        <taxon>Labilitrichaceae</taxon>
        <taxon>Labilithrix</taxon>
    </lineage>
</organism>
<feature type="domain" description="Beta-lactamase-related" evidence="3">
    <location>
        <begin position="69"/>
        <end position="420"/>
    </location>
</feature>
<dbReference type="OrthoDB" id="5705574at2"/>
<dbReference type="Pfam" id="PF00144">
    <property type="entry name" value="Beta-lactamase"/>
    <property type="match status" value="1"/>
</dbReference>